<reference evidence="1" key="1">
    <citation type="submission" date="2022-06" db="EMBL/GenBank/DDBJ databases">
        <authorList>
            <person name="Legras J.-L."/>
            <person name="Devillers H."/>
            <person name="Grondin C."/>
        </authorList>
    </citation>
    <scope>NUCLEOTIDE SEQUENCE</scope>
    <source>
        <strain evidence="1">CLIB 1444</strain>
    </source>
</reference>
<accession>A0ACA9YDB0</accession>
<evidence type="ECO:0000313" key="2">
    <source>
        <dbReference type="Proteomes" id="UP001152531"/>
    </source>
</evidence>
<organism evidence="1 2">
    <name type="scientific">[Candida] jaroonii</name>
    <dbReference type="NCBI Taxonomy" id="467808"/>
    <lineage>
        <taxon>Eukaryota</taxon>
        <taxon>Fungi</taxon>
        <taxon>Dikarya</taxon>
        <taxon>Ascomycota</taxon>
        <taxon>Saccharomycotina</taxon>
        <taxon>Pichiomycetes</taxon>
        <taxon>Debaryomycetaceae</taxon>
        <taxon>Yamadazyma</taxon>
    </lineage>
</organism>
<sequence length="681" mass="76306">MNILNTDGRLTPQYTEQNKSSRSPSTVVSIRSPSESSKSPKPQPEKFNDNEFNDNEPKFDSNLATINEKVVPGIKKNAFVHKLYTMLSDKSLSNLIWWNEDNELKNTFSLMPGKEFSKILTNFFKHGNVASFVRQLHMYGFHKVNDTHQVSNSNDNQVWEFKHSSGRFKKDDEEGLIYIKRRSSSNSNKSSNQANPPKLPTDNVYYPMYFHDQMMPYVPYQVYPQGQLQQQLHFQPHTVHHYPHVIHGQGITVPQHQVSQLPNLHVPYQMYAHPQGHSHPPGHPQPHPQGHQPHSQGHLPHPPHPHHQHSQQSPKLPDQKPLKEPVPHRPISRSASPNWTQDSHHQKHRLSNTSPTTIIHRPSNASPTSFVHRASTTSPTNVSHLPPTTSPSGNIQNYNPLQFRKIWNNPNERPRNPSLMYDPLATVPRPHSSHGREGQEKIAGIKEENDNDIKKDNETSDSLAGPINHTINNFQLRPKEYPRSLPPSEAQTPSHPLHHGQHSHTHPHASHPHPNHPITIPHVSSLPGSLPNSLPGSLSGISGPIPGSLSGASITDKIRPSLAEIYKFQDSVSTNNSIFSNTSSISSNSSNRDNSIISQKDSIVSMKDSIVSIDKFKSSPVVGSTVNNPTTISGLGKFRSSTPPQKSNSPIMRSQSSNSNKVSIHSLLDGNDDKRRKLSDY</sequence>
<name>A0ACA9YDB0_9ASCO</name>
<dbReference type="Proteomes" id="UP001152531">
    <property type="component" value="Unassembled WGS sequence"/>
</dbReference>
<keyword evidence="2" id="KW-1185">Reference proteome</keyword>
<dbReference type="EMBL" id="CALSDN010000012">
    <property type="protein sequence ID" value="CAH6723044.1"/>
    <property type="molecule type" value="Genomic_DNA"/>
</dbReference>
<comment type="caution">
    <text evidence="1">The sequence shown here is derived from an EMBL/GenBank/DDBJ whole genome shotgun (WGS) entry which is preliminary data.</text>
</comment>
<gene>
    <name evidence="1" type="ORF">CLIB1444_12S02982</name>
</gene>
<evidence type="ECO:0000313" key="1">
    <source>
        <dbReference type="EMBL" id="CAH6723044.1"/>
    </source>
</evidence>
<proteinExistence type="predicted"/>
<protein>
    <submittedName>
        <fullName evidence="1">Uncharacterized protein</fullName>
    </submittedName>
</protein>